<dbReference type="EMBL" id="KB310761">
    <property type="protein sequence ID" value="ELT90839.1"/>
    <property type="molecule type" value="Genomic_DNA"/>
</dbReference>
<reference evidence="3" key="1">
    <citation type="submission" date="2012-12" db="EMBL/GenBank/DDBJ databases">
        <authorList>
            <person name="Hellsten U."/>
            <person name="Grimwood J."/>
            <person name="Chapman J.A."/>
            <person name="Shapiro H."/>
            <person name="Aerts A."/>
            <person name="Otillar R.P."/>
            <person name="Terry A.Y."/>
            <person name="Boore J.L."/>
            <person name="Simakov O."/>
            <person name="Marletaz F."/>
            <person name="Cho S.-J."/>
            <person name="Edsinger-Gonzales E."/>
            <person name="Havlak P."/>
            <person name="Kuo D.-H."/>
            <person name="Larsson T."/>
            <person name="Lv J."/>
            <person name="Arendt D."/>
            <person name="Savage R."/>
            <person name="Osoegawa K."/>
            <person name="de Jong P."/>
            <person name="Lindberg D.R."/>
            <person name="Seaver E.C."/>
            <person name="Weisblat D.A."/>
            <person name="Putnam N.H."/>
            <person name="Grigoriev I.V."/>
            <person name="Rokhsar D.S."/>
        </authorList>
    </citation>
    <scope>NUCLEOTIDE SEQUENCE</scope>
    <source>
        <strain evidence="3">I ESC-2004</strain>
    </source>
</reference>
<dbReference type="EMBL" id="AMQN01014148">
    <property type="status" value="NOT_ANNOTATED_CDS"/>
    <property type="molecule type" value="Genomic_DNA"/>
</dbReference>
<reference evidence="2" key="3">
    <citation type="submission" date="2015-06" db="UniProtKB">
        <authorList>
            <consortium name="EnsemblMetazoa"/>
        </authorList>
    </citation>
    <scope>IDENTIFICATION</scope>
</reference>
<dbReference type="EMBL" id="AMQN01014147">
    <property type="status" value="NOT_ANNOTATED_CDS"/>
    <property type="molecule type" value="Genomic_DNA"/>
</dbReference>
<evidence type="ECO:0000313" key="3">
    <source>
        <dbReference type="Proteomes" id="UP000014760"/>
    </source>
</evidence>
<dbReference type="HOGENOM" id="CLU_1817611_0_0_1"/>
<evidence type="ECO:0000313" key="1">
    <source>
        <dbReference type="EMBL" id="ELT90839.1"/>
    </source>
</evidence>
<dbReference type="Proteomes" id="UP000014760">
    <property type="component" value="Unassembled WGS sequence"/>
</dbReference>
<accession>R7TAW9</accession>
<protein>
    <submittedName>
        <fullName evidence="1 2">Uncharacterized protein</fullName>
    </submittedName>
</protein>
<name>R7TAW9_CAPTE</name>
<organism evidence="1">
    <name type="scientific">Capitella teleta</name>
    <name type="common">Polychaete worm</name>
    <dbReference type="NCBI Taxonomy" id="283909"/>
    <lineage>
        <taxon>Eukaryota</taxon>
        <taxon>Metazoa</taxon>
        <taxon>Spiralia</taxon>
        <taxon>Lophotrochozoa</taxon>
        <taxon>Annelida</taxon>
        <taxon>Polychaeta</taxon>
        <taxon>Sedentaria</taxon>
        <taxon>Scolecida</taxon>
        <taxon>Capitellidae</taxon>
        <taxon>Capitella</taxon>
    </lineage>
</organism>
<proteinExistence type="predicted"/>
<evidence type="ECO:0000313" key="2">
    <source>
        <dbReference type="EnsemblMetazoa" id="CapteP188105"/>
    </source>
</evidence>
<dbReference type="AlphaFoldDB" id="R7TAW9"/>
<dbReference type="EnsemblMetazoa" id="CapteT188105">
    <property type="protein sequence ID" value="CapteP188105"/>
    <property type="gene ID" value="CapteG188105"/>
</dbReference>
<gene>
    <name evidence="1" type="ORF">CAPTEDRAFT_188105</name>
</gene>
<sequence length="142" mass="15968">MWENAIEYCSSFSSRTCVAIHPLPTTKDYITENFKEVFDGLVSKHSYATCVELFRGRTPQKDCRLATRKANKEANMAHHSRGISRFVRSDSDTPCNVNVQFNTDTLSSTLLCRKSTAAESEEDRHRGSGIACSDALFRPIVQ</sequence>
<keyword evidence="3" id="KW-1185">Reference proteome</keyword>
<reference evidence="1 3" key="2">
    <citation type="journal article" date="2013" name="Nature">
        <title>Insights into bilaterian evolution from three spiralian genomes.</title>
        <authorList>
            <person name="Simakov O."/>
            <person name="Marletaz F."/>
            <person name="Cho S.J."/>
            <person name="Edsinger-Gonzales E."/>
            <person name="Havlak P."/>
            <person name="Hellsten U."/>
            <person name="Kuo D.H."/>
            <person name="Larsson T."/>
            <person name="Lv J."/>
            <person name="Arendt D."/>
            <person name="Savage R."/>
            <person name="Osoegawa K."/>
            <person name="de Jong P."/>
            <person name="Grimwood J."/>
            <person name="Chapman J.A."/>
            <person name="Shapiro H."/>
            <person name="Aerts A."/>
            <person name="Otillar R.P."/>
            <person name="Terry A.Y."/>
            <person name="Boore J.L."/>
            <person name="Grigoriev I.V."/>
            <person name="Lindberg D.R."/>
            <person name="Seaver E.C."/>
            <person name="Weisblat D.A."/>
            <person name="Putnam N.H."/>
            <person name="Rokhsar D.S."/>
        </authorList>
    </citation>
    <scope>NUCLEOTIDE SEQUENCE</scope>
    <source>
        <strain evidence="1 3">I ESC-2004</strain>
    </source>
</reference>